<name>A0ABD2ASP8_VESMC</name>
<comment type="caution">
    <text evidence="2">The sequence shown here is derived from an EMBL/GenBank/DDBJ whole genome shotgun (WGS) entry which is preliminary data.</text>
</comment>
<accession>A0ABD2ASP8</accession>
<protein>
    <submittedName>
        <fullName evidence="2">Uncharacterized protein</fullName>
    </submittedName>
</protein>
<dbReference type="AlphaFoldDB" id="A0ABD2ASP8"/>
<evidence type="ECO:0000313" key="2">
    <source>
        <dbReference type="EMBL" id="KAL2723411.1"/>
    </source>
</evidence>
<feature type="compositionally biased region" description="Basic and acidic residues" evidence="1">
    <location>
        <begin position="32"/>
        <end position="45"/>
    </location>
</feature>
<feature type="compositionally biased region" description="Acidic residues" evidence="1">
    <location>
        <begin position="46"/>
        <end position="58"/>
    </location>
</feature>
<gene>
    <name evidence="2" type="ORF">V1477_019262</name>
</gene>
<sequence length="145" mass="16383">MIIDHRHICRIVLKEGLEDINKGCYTCLESIGVDRDGDAEGRGPNDDEDDDEEEEEEKKDEADKNGDILGVEAFECTAREAEDENEDENEDIDEDEDEDEDDDEKEGEGEPVDEENQEDEEDEVGGIEETCLRSSYLSAFVSDVI</sequence>
<feature type="region of interest" description="Disordered" evidence="1">
    <location>
        <begin position="31"/>
        <end position="130"/>
    </location>
</feature>
<reference evidence="2 3" key="1">
    <citation type="journal article" date="2024" name="Ann. Entomol. Soc. Am.">
        <title>Genomic analyses of the southern and eastern yellowjacket wasps (Hymenoptera: Vespidae) reveal evolutionary signatures of social life.</title>
        <authorList>
            <person name="Catto M.A."/>
            <person name="Caine P.B."/>
            <person name="Orr S.E."/>
            <person name="Hunt B.G."/>
            <person name="Goodisman M.A.D."/>
        </authorList>
    </citation>
    <scope>NUCLEOTIDE SEQUENCE [LARGE SCALE GENOMIC DNA]</scope>
    <source>
        <strain evidence="2">232</strain>
        <tissue evidence="2">Head and thorax</tissue>
    </source>
</reference>
<keyword evidence="3" id="KW-1185">Reference proteome</keyword>
<organism evidence="2 3">
    <name type="scientific">Vespula maculifrons</name>
    <name type="common">Eastern yellow jacket</name>
    <name type="synonym">Wasp</name>
    <dbReference type="NCBI Taxonomy" id="7453"/>
    <lineage>
        <taxon>Eukaryota</taxon>
        <taxon>Metazoa</taxon>
        <taxon>Ecdysozoa</taxon>
        <taxon>Arthropoda</taxon>
        <taxon>Hexapoda</taxon>
        <taxon>Insecta</taxon>
        <taxon>Pterygota</taxon>
        <taxon>Neoptera</taxon>
        <taxon>Endopterygota</taxon>
        <taxon>Hymenoptera</taxon>
        <taxon>Apocrita</taxon>
        <taxon>Aculeata</taxon>
        <taxon>Vespoidea</taxon>
        <taxon>Vespidae</taxon>
        <taxon>Vespinae</taxon>
        <taxon>Vespula</taxon>
    </lineage>
</organism>
<evidence type="ECO:0000256" key="1">
    <source>
        <dbReference type="SAM" id="MobiDB-lite"/>
    </source>
</evidence>
<evidence type="ECO:0000313" key="3">
    <source>
        <dbReference type="Proteomes" id="UP001607303"/>
    </source>
</evidence>
<feature type="compositionally biased region" description="Acidic residues" evidence="1">
    <location>
        <begin position="81"/>
        <end position="126"/>
    </location>
</feature>
<dbReference type="Proteomes" id="UP001607303">
    <property type="component" value="Unassembled WGS sequence"/>
</dbReference>
<dbReference type="EMBL" id="JAYRBN010000114">
    <property type="protein sequence ID" value="KAL2723411.1"/>
    <property type="molecule type" value="Genomic_DNA"/>
</dbReference>
<proteinExistence type="predicted"/>